<evidence type="ECO:0000256" key="1">
    <source>
        <dbReference type="SAM" id="SignalP"/>
    </source>
</evidence>
<keyword evidence="1" id="KW-0732">Signal</keyword>
<dbReference type="EMBL" id="SIHI01000002">
    <property type="protein sequence ID" value="TWT55833.1"/>
    <property type="molecule type" value="Genomic_DNA"/>
</dbReference>
<dbReference type="RefSeq" id="WP_146510165.1">
    <property type="nucleotide sequence ID" value="NZ_SIHI01000002.1"/>
</dbReference>
<reference evidence="2 3" key="1">
    <citation type="submission" date="2019-02" db="EMBL/GenBank/DDBJ databases">
        <title>Deep-cultivation of Planctomycetes and their phenomic and genomic characterization uncovers novel biology.</title>
        <authorList>
            <person name="Wiegand S."/>
            <person name="Jogler M."/>
            <person name="Boedeker C."/>
            <person name="Pinto D."/>
            <person name="Vollmers J."/>
            <person name="Rivas-Marin E."/>
            <person name="Kohn T."/>
            <person name="Peeters S.H."/>
            <person name="Heuer A."/>
            <person name="Rast P."/>
            <person name="Oberbeckmann S."/>
            <person name="Bunk B."/>
            <person name="Jeske O."/>
            <person name="Meyerdierks A."/>
            <person name="Storesund J.E."/>
            <person name="Kallscheuer N."/>
            <person name="Luecker S."/>
            <person name="Lage O.M."/>
            <person name="Pohl T."/>
            <person name="Merkel B.J."/>
            <person name="Hornburger P."/>
            <person name="Mueller R.-W."/>
            <person name="Bruemmer F."/>
            <person name="Labrenz M."/>
            <person name="Spormann A.M."/>
            <person name="Op Den Camp H."/>
            <person name="Overmann J."/>
            <person name="Amann R."/>
            <person name="Jetten M.S.M."/>
            <person name="Mascher T."/>
            <person name="Medema M.H."/>
            <person name="Devos D.P."/>
            <person name="Kaster A.-K."/>
            <person name="Ovreas L."/>
            <person name="Rohde M."/>
            <person name="Galperin M.Y."/>
            <person name="Jogler C."/>
        </authorList>
    </citation>
    <scope>NUCLEOTIDE SEQUENCE [LARGE SCALE GENOMIC DNA]</scope>
    <source>
        <strain evidence="2 3">KOR42</strain>
    </source>
</reference>
<dbReference type="OrthoDB" id="212759at2"/>
<evidence type="ECO:0000313" key="3">
    <source>
        <dbReference type="Proteomes" id="UP000317243"/>
    </source>
</evidence>
<evidence type="ECO:0008006" key="4">
    <source>
        <dbReference type="Google" id="ProtNLM"/>
    </source>
</evidence>
<proteinExistence type="predicted"/>
<sequence precursor="true">MTFRPYSTVLILLALSVCAPGCTNLLARRAIVSFSESLQSDDLEKIRATTSDQFASKALRKPEAVNDLKMMRVPKGDVEIISMEEVNETTKKATVQVGTKEQHKIVDFQLKLDPQTSKWVVDDVVIGQLDDRGKEIRRSVTEQMDLLLSCREFMADWHEGSREVKLSHCTEELRTELDKLPPTWFNKLTADIVGTDRRSSFRPDARLNGDRAVVRVPHTDGSLFIEFHSVDGKWKAQNLAVEPKDEDSTGVRSLAKLAASLNQTAGFLTAFAAGDSVEIEDYSSPDFYSRCLMSGDFQDIPLPLEQVIKAEYESKQFQDHSELLLESDNATYMVTLRHIDVTEKGTTKTRTETRVDELTIFEEDGKSVKKVSAILLSNTVVNLFVEALLDRDLKQLRQLSSNDFNNRVWKREAARHFVILPYPAIDPGEPEVFATAYRGDVTEISVEQGSIPMTFVLRLSDDMMVVDDVIIPDHRYRPSLKANLEMILPIYEFASAVQQRDVDRLIEHSGNSLDQIVWKQLNFVPDVSQQLVRPLMSEVVKIRVEEDWTTVHTSDGVTNAEIRLVGEGQFYRIHDIVVSSEQDSTRQMAFLGTLRSMISEGILLPNGAKPRSIMHANVPKATPVQTIQQTSFEPIEREVYEQ</sequence>
<keyword evidence="3" id="KW-1185">Reference proteome</keyword>
<accession>A0A5C5X104</accession>
<protein>
    <recommendedName>
        <fullName evidence="4">Lumazine-binding domain protein</fullName>
    </recommendedName>
</protein>
<feature type="chain" id="PRO_5022928414" description="Lumazine-binding domain protein" evidence="1">
    <location>
        <begin position="20"/>
        <end position="642"/>
    </location>
</feature>
<evidence type="ECO:0000313" key="2">
    <source>
        <dbReference type="EMBL" id="TWT55833.1"/>
    </source>
</evidence>
<feature type="signal peptide" evidence="1">
    <location>
        <begin position="1"/>
        <end position="19"/>
    </location>
</feature>
<gene>
    <name evidence="2" type="ORF">KOR42_26440</name>
</gene>
<comment type="caution">
    <text evidence="2">The sequence shown here is derived from an EMBL/GenBank/DDBJ whole genome shotgun (WGS) entry which is preliminary data.</text>
</comment>
<dbReference type="AlphaFoldDB" id="A0A5C5X104"/>
<name>A0A5C5X104_9PLAN</name>
<dbReference type="Proteomes" id="UP000317243">
    <property type="component" value="Unassembled WGS sequence"/>
</dbReference>
<organism evidence="2 3">
    <name type="scientific">Thalassoglobus neptunius</name>
    <dbReference type="NCBI Taxonomy" id="1938619"/>
    <lineage>
        <taxon>Bacteria</taxon>
        <taxon>Pseudomonadati</taxon>
        <taxon>Planctomycetota</taxon>
        <taxon>Planctomycetia</taxon>
        <taxon>Planctomycetales</taxon>
        <taxon>Planctomycetaceae</taxon>
        <taxon>Thalassoglobus</taxon>
    </lineage>
</organism>